<dbReference type="CDD" id="cd05195">
    <property type="entry name" value="enoyl_red"/>
    <property type="match status" value="1"/>
</dbReference>
<dbReference type="SUPFAM" id="SSF53335">
    <property type="entry name" value="S-adenosyl-L-methionine-dependent methyltransferases"/>
    <property type="match status" value="1"/>
</dbReference>
<dbReference type="InterPro" id="IPR013149">
    <property type="entry name" value="ADH-like_C"/>
</dbReference>
<dbReference type="Pfam" id="PF21089">
    <property type="entry name" value="PKS_DH_N"/>
    <property type="match status" value="1"/>
</dbReference>
<dbReference type="SUPFAM" id="SSF52151">
    <property type="entry name" value="FabD/lysophospholipase-like"/>
    <property type="match status" value="1"/>
</dbReference>
<dbReference type="InterPro" id="IPR020841">
    <property type="entry name" value="PKS_Beta-ketoAc_synthase_dom"/>
</dbReference>
<dbReference type="SUPFAM" id="SSF53901">
    <property type="entry name" value="Thiolase-like"/>
    <property type="match status" value="2"/>
</dbReference>
<dbReference type="Gene3D" id="3.90.180.10">
    <property type="entry name" value="Medium-chain alcohol dehydrogenases, catalytic domain"/>
    <property type="match status" value="1"/>
</dbReference>
<dbReference type="SMART" id="SM00823">
    <property type="entry name" value="PKS_PP"/>
    <property type="match status" value="1"/>
</dbReference>
<feature type="domain" description="Carrier" evidence="9">
    <location>
        <begin position="2071"/>
        <end position="2148"/>
    </location>
</feature>
<dbReference type="GO" id="GO:0031177">
    <property type="term" value="F:phosphopantetheine binding"/>
    <property type="evidence" value="ECO:0007669"/>
    <property type="project" value="InterPro"/>
</dbReference>
<evidence type="ECO:0000256" key="1">
    <source>
        <dbReference type="ARBA" id="ARBA00022450"/>
    </source>
</evidence>
<keyword evidence="5" id="KW-0560">Oxidoreductase</keyword>
<dbReference type="InterPro" id="IPR036291">
    <property type="entry name" value="NAD(P)-bd_dom_sf"/>
</dbReference>
<dbReference type="InterPro" id="IPR018201">
    <property type="entry name" value="Ketoacyl_synth_AS"/>
</dbReference>
<dbReference type="Gene3D" id="3.30.70.3290">
    <property type="match status" value="1"/>
</dbReference>
<evidence type="ECO:0000256" key="5">
    <source>
        <dbReference type="ARBA" id="ARBA00023002"/>
    </source>
</evidence>
<dbReference type="SMART" id="SM00822">
    <property type="entry name" value="PKS_KR"/>
    <property type="match status" value="1"/>
</dbReference>
<dbReference type="Gene3D" id="3.40.366.10">
    <property type="entry name" value="Malonyl-Coenzyme A Acyl Carrier Protein, domain 2"/>
    <property type="match status" value="1"/>
</dbReference>
<dbReference type="Proteomes" id="UP000011086">
    <property type="component" value="Unassembled WGS sequence"/>
</dbReference>
<dbReference type="GO" id="GO:0016491">
    <property type="term" value="F:oxidoreductase activity"/>
    <property type="evidence" value="ECO:0007669"/>
    <property type="project" value="UniProtKB-KW"/>
</dbReference>
<evidence type="ECO:0000256" key="3">
    <source>
        <dbReference type="ARBA" id="ARBA00022679"/>
    </source>
</evidence>
<keyword evidence="6" id="KW-0511">Multifunctional enzyme</keyword>
<dbReference type="PROSITE" id="PS00606">
    <property type="entry name" value="KS3_1"/>
    <property type="match status" value="1"/>
</dbReference>
<dbReference type="PROSITE" id="PS52004">
    <property type="entry name" value="KS3_2"/>
    <property type="match status" value="1"/>
</dbReference>
<evidence type="ECO:0000256" key="8">
    <source>
        <dbReference type="PROSITE-ProRule" id="PRU01363"/>
    </source>
</evidence>
<dbReference type="SMART" id="SM00827">
    <property type="entry name" value="PKS_AT"/>
    <property type="match status" value="1"/>
</dbReference>
<organism evidence="12">
    <name type="scientific">Pyricularia oryzae (strain Y34)</name>
    <name type="common">Rice blast fungus</name>
    <name type="synonym">Magnaporthe oryzae</name>
    <dbReference type="NCBI Taxonomy" id="1143189"/>
    <lineage>
        <taxon>Eukaryota</taxon>
        <taxon>Fungi</taxon>
        <taxon>Dikarya</taxon>
        <taxon>Ascomycota</taxon>
        <taxon>Pezizomycotina</taxon>
        <taxon>Sordariomycetes</taxon>
        <taxon>Sordariomycetidae</taxon>
        <taxon>Magnaporthales</taxon>
        <taxon>Pyriculariaceae</taxon>
        <taxon>Pyricularia</taxon>
    </lineage>
</organism>
<evidence type="ECO:0000313" key="12">
    <source>
        <dbReference type="EMBL" id="ELQ34356.1"/>
    </source>
</evidence>
<dbReference type="InterPro" id="IPR016035">
    <property type="entry name" value="Acyl_Trfase/lysoPLipase"/>
</dbReference>
<dbReference type="InterPro" id="IPR001227">
    <property type="entry name" value="Ac_transferase_dom_sf"/>
</dbReference>
<name>A0AA97NQB4_PYRO3</name>
<feature type="domain" description="Ketosynthase family 3 (KS3)" evidence="10">
    <location>
        <begin position="1"/>
        <end position="404"/>
    </location>
</feature>
<dbReference type="InterPro" id="IPR014030">
    <property type="entry name" value="Ketoacyl_synth_N"/>
</dbReference>
<dbReference type="InterPro" id="IPR049900">
    <property type="entry name" value="PKS_mFAS_DH"/>
</dbReference>
<dbReference type="PANTHER" id="PTHR43775:SF29">
    <property type="entry name" value="ASPERFURANONE POLYKETIDE SYNTHASE AFOG-RELATED"/>
    <property type="match status" value="1"/>
</dbReference>
<dbReference type="InterPro" id="IPR013154">
    <property type="entry name" value="ADH-like_N"/>
</dbReference>
<dbReference type="InterPro" id="IPR029063">
    <property type="entry name" value="SAM-dependent_MTases_sf"/>
</dbReference>
<evidence type="ECO:0000259" key="10">
    <source>
        <dbReference type="PROSITE" id="PS52004"/>
    </source>
</evidence>
<evidence type="ECO:0000259" key="11">
    <source>
        <dbReference type="PROSITE" id="PS52019"/>
    </source>
</evidence>
<dbReference type="InterPro" id="IPR020843">
    <property type="entry name" value="ER"/>
</dbReference>
<dbReference type="Pfam" id="PF23114">
    <property type="entry name" value="NAD-bd_HRPKS_sdrA"/>
    <property type="match status" value="1"/>
</dbReference>
<dbReference type="PANTHER" id="PTHR43775">
    <property type="entry name" value="FATTY ACID SYNTHASE"/>
    <property type="match status" value="1"/>
</dbReference>
<dbReference type="InterPro" id="IPR056501">
    <property type="entry name" value="NAD-bd_HRPKS_sdrA"/>
</dbReference>
<dbReference type="Pfam" id="PF00109">
    <property type="entry name" value="ketoacyl-synt"/>
    <property type="match status" value="1"/>
</dbReference>
<dbReference type="SMART" id="SM00826">
    <property type="entry name" value="PKS_DH"/>
    <property type="match status" value="1"/>
</dbReference>
<protein>
    <submittedName>
        <fullName evidence="12">Mycocerosic acid synthase</fullName>
    </submittedName>
</protein>
<dbReference type="Pfam" id="PF08659">
    <property type="entry name" value="KR"/>
    <property type="match status" value="1"/>
</dbReference>
<dbReference type="InterPro" id="IPR020807">
    <property type="entry name" value="PKS_DH"/>
</dbReference>
<dbReference type="SMART" id="SM00829">
    <property type="entry name" value="PKS_ER"/>
    <property type="match status" value="1"/>
</dbReference>
<feature type="region of interest" description="C-terminal hotdog fold" evidence="8">
    <location>
        <begin position="990"/>
        <end position="1133"/>
    </location>
</feature>
<dbReference type="CDD" id="cd00833">
    <property type="entry name" value="PKS"/>
    <property type="match status" value="1"/>
</dbReference>
<dbReference type="GO" id="GO:0006633">
    <property type="term" value="P:fatty acid biosynthetic process"/>
    <property type="evidence" value="ECO:0007669"/>
    <property type="project" value="InterPro"/>
</dbReference>
<evidence type="ECO:0000259" key="9">
    <source>
        <dbReference type="PROSITE" id="PS50075"/>
    </source>
</evidence>
<dbReference type="InterPro" id="IPR014043">
    <property type="entry name" value="Acyl_transferase_dom"/>
</dbReference>
<dbReference type="PROSITE" id="PS52019">
    <property type="entry name" value="PKS_MFAS_DH"/>
    <property type="match status" value="1"/>
</dbReference>
<dbReference type="Pfam" id="PF23297">
    <property type="entry name" value="ACP_SdgA_C"/>
    <property type="match status" value="1"/>
</dbReference>
<dbReference type="EMBL" id="JH792928">
    <property type="protein sequence ID" value="ELQ34356.1"/>
    <property type="molecule type" value="Genomic_DNA"/>
</dbReference>
<dbReference type="InterPro" id="IPR009081">
    <property type="entry name" value="PP-bd_ACP"/>
</dbReference>
<dbReference type="Pfam" id="PF00698">
    <property type="entry name" value="Acyl_transf_1"/>
    <property type="match status" value="1"/>
</dbReference>
<dbReference type="Pfam" id="PF16197">
    <property type="entry name" value="KAsynt_C_assoc"/>
    <property type="match status" value="1"/>
</dbReference>
<feature type="non-terminal residue" evidence="12">
    <location>
        <position position="1"/>
    </location>
</feature>
<dbReference type="SUPFAM" id="SSF51735">
    <property type="entry name" value="NAD(P)-binding Rossmann-fold domains"/>
    <property type="match status" value="2"/>
</dbReference>
<keyword evidence="1" id="KW-0596">Phosphopantetheine</keyword>
<dbReference type="InterPro" id="IPR020806">
    <property type="entry name" value="PKS_PP-bd"/>
</dbReference>
<dbReference type="SMART" id="SM00825">
    <property type="entry name" value="PKS_KS"/>
    <property type="match status" value="1"/>
</dbReference>
<dbReference type="InterPro" id="IPR013968">
    <property type="entry name" value="PKS_KR"/>
</dbReference>
<keyword evidence="2" id="KW-0597">Phosphoprotein</keyword>
<gene>
    <name evidence="12" type="ORF">OOU_Y34scaffold00769g2</name>
</gene>
<keyword evidence="7" id="KW-0012">Acyltransferase</keyword>
<dbReference type="SUPFAM" id="SSF47336">
    <property type="entry name" value="ACP-like"/>
    <property type="match status" value="1"/>
</dbReference>
<keyword evidence="4" id="KW-0521">NADP</keyword>
<dbReference type="InterPro" id="IPR049552">
    <property type="entry name" value="PKS_DH_N"/>
</dbReference>
<dbReference type="Pfam" id="PF08240">
    <property type="entry name" value="ADH_N"/>
    <property type="match status" value="1"/>
</dbReference>
<dbReference type="InterPro" id="IPR036736">
    <property type="entry name" value="ACP-like_sf"/>
</dbReference>
<reference evidence="12" key="1">
    <citation type="journal article" date="2012" name="PLoS Genet.">
        <title>Comparative analysis of the genomes of two field isolates of the rice blast fungus Magnaporthe oryzae.</title>
        <authorList>
            <person name="Xue M."/>
            <person name="Yang J."/>
            <person name="Li Z."/>
            <person name="Hu S."/>
            <person name="Yao N."/>
            <person name="Dean R.A."/>
            <person name="Zhao W."/>
            <person name="Shen M."/>
            <person name="Zhang H."/>
            <person name="Li C."/>
            <person name="Liu L."/>
            <person name="Cao L."/>
            <person name="Xu X."/>
            <person name="Xing Y."/>
            <person name="Hsiang T."/>
            <person name="Zhang Z."/>
            <person name="Xu J.R."/>
            <person name="Peng Y.L."/>
        </authorList>
    </citation>
    <scope>NUCLEOTIDE SEQUENCE</scope>
    <source>
        <strain evidence="12">Y34</strain>
    </source>
</reference>
<dbReference type="InterPro" id="IPR057326">
    <property type="entry name" value="KR_dom"/>
</dbReference>
<dbReference type="Gene3D" id="3.10.129.110">
    <property type="entry name" value="Polyketide synthase dehydratase"/>
    <property type="match status" value="1"/>
</dbReference>
<dbReference type="InterPro" id="IPR050091">
    <property type="entry name" value="PKS_NRPS_Biosynth_Enz"/>
</dbReference>
<evidence type="ECO:0000256" key="2">
    <source>
        <dbReference type="ARBA" id="ARBA00022553"/>
    </source>
</evidence>
<dbReference type="GO" id="GO:0004312">
    <property type="term" value="F:fatty acid synthase activity"/>
    <property type="evidence" value="ECO:0007669"/>
    <property type="project" value="TreeGrafter"/>
</dbReference>
<dbReference type="SUPFAM" id="SSF50129">
    <property type="entry name" value="GroES-like"/>
    <property type="match status" value="1"/>
</dbReference>
<dbReference type="InterPro" id="IPR016039">
    <property type="entry name" value="Thiolase-like"/>
</dbReference>
<dbReference type="InterPro" id="IPR016036">
    <property type="entry name" value="Malonyl_transacylase_ACP-bd"/>
</dbReference>
<dbReference type="InterPro" id="IPR011032">
    <property type="entry name" value="GroES-like_sf"/>
</dbReference>
<dbReference type="Gene3D" id="3.40.50.720">
    <property type="entry name" value="NAD(P)-binding Rossmann-like Domain"/>
    <property type="match status" value="1"/>
</dbReference>
<dbReference type="Gene3D" id="3.40.47.10">
    <property type="match status" value="2"/>
</dbReference>
<evidence type="ECO:0000256" key="4">
    <source>
        <dbReference type="ARBA" id="ARBA00022857"/>
    </source>
</evidence>
<evidence type="ECO:0000256" key="7">
    <source>
        <dbReference type="ARBA" id="ARBA00023315"/>
    </source>
</evidence>
<feature type="domain" description="PKS/mFAS DH" evidence="11">
    <location>
        <begin position="823"/>
        <end position="1133"/>
    </location>
</feature>
<keyword evidence="3" id="KW-0808">Transferase</keyword>
<dbReference type="InterPro" id="IPR042104">
    <property type="entry name" value="PKS_dehydratase_sf"/>
</dbReference>
<dbReference type="SUPFAM" id="SSF55048">
    <property type="entry name" value="Probable ACP-binding domain of malonyl-CoA ACP transacylase"/>
    <property type="match status" value="1"/>
</dbReference>
<dbReference type="Pfam" id="PF00107">
    <property type="entry name" value="ADH_zinc_N"/>
    <property type="match status" value="1"/>
</dbReference>
<dbReference type="GO" id="GO:0004315">
    <property type="term" value="F:3-oxoacyl-[acyl-carrier-protein] synthase activity"/>
    <property type="evidence" value="ECO:0007669"/>
    <property type="project" value="InterPro"/>
</dbReference>
<evidence type="ECO:0000256" key="6">
    <source>
        <dbReference type="ARBA" id="ARBA00023268"/>
    </source>
</evidence>
<sequence length="2156" mass="233702">FDTQIGGKEGHFMKANIQAFDAPFFAMTPAEAASLDPQQRMLLECVYTAMENAGYTMADMHSAPFGVYVGNFMLDFRNLVIKDVDVPMTYTATGSVASTLAGRISWFYGLRGPAVSVDTACSSSMVALHQAVVGLKQRDCSICAGQAIVCGTNVILTPEMGLEMNGLGVLDPAGASRSFDKSGNGYGRGEGISVVVLKRLSDAIADGDKIFAKTRTPEEPLNIGHTEGNSGIASFIKGVLCLESGIIPANAWFREKNPRIKEEWNLHFPTKSVPWPKTPSGVRRVSINSFGISGTNAHVIMDDALSYLRANSIDALHHTVEIPRLSPRAPLPQPVINGTGFPPQLFVLSSQDQDGIARLCRAYREYLPTMTEPLYNLSYTLAEKRSRLDWRAFVVASSSAELEAALKQELLATRTASEPGLGLVFTGQGAQWPRMGAGLARFDVYRESLEAANAYLKTIGCEWSVVDELSKSAGDSNINKAEFSQTLCTVLQVALVDLFNEWGLQFRAVVGHSSGETAAAYAAGAISKESAWRIAFWREASVGKLSAKLSDALEQPKGTMAAVGLTVDKAKEYIDKVYESGFQGVEKLAVGCMNSPNSQTISGDVAQVEALVELLNSEGVFARKLKVEMAYHSHLMNPIAEEYAQSMGEIEPPGSASKQGSPVEFFSSAYGCHVEHEKLRQAAYWTTNLTSAVRFNESVAAMLEAKMDEESLCDLVTDLLEIGPHAALQGLLRNINDATRPNTGVKYHHALKRGEDDVVAILSAAGSLFARGLELSLSKANHVENATPRLMVDLPRYRFQHNKEYWYECRLSRNFRFRHFPRHELFGKPVNDWNGKHDAIWHNWIRLSENPWAEHHTINGSVLYPAAGMLVMAIEGCKQLAQLDNPERKLISGFRFREVSFHSALKVPVGAMGVESHLYLRPAKQAALESKPSAWREFQVCTAQDDDSFREHCCGQVLIEYQEASSAVDDGREKQAFKEHCRVRIRDAKARSVDPTSAEPIIKLSGCIVTEVNGNEEAAPTQDPKHKAWNIDYRPDPSFLSPEAAQEAFAGGDGFLEYVDALAHKNGSLKVLDVCEGSCSSANSRNVLARLQGRHLQYDVTVSDDSLLGELQASGLSEYEGVSFKVFDVKADPSSQGFEAASYHLLLAPIKSVPDIDEMDRVVGRFLSLLQPDGKIIFTGVHGAAAAAETWGTCLTRNGFKSVDAVLGGAEGRVVIASAPRQESEKRALGSCYVVGDLTSDLQRTVAEKVAASLLESSGLAAKTATVSEYRQLTAAIGQGEVAKSSCIVLSELENPLLATADADSLAAVKTMVTGKQLLWVCKDDSPDTAMVTGFAAAMRLEQPSLTFVTLAFGSLESPAAVADKILSVKARITSDKEAAHETTYKVVNGVLAVPRLTEATAVTRHILQAPCTATVPTRFTTTAKPLRLQIKQIGLLSSLHFTHDAIHSSPLGDFEVEFKTMATAINFKDLAVMLGKIQSTPFGLEAAGVVTRVGAGVTRFRPGDHVFGFTFNGAFSTYARGAEGTLAPVPEGMSFAECSTIPIVYTTAYACLYDVGDLEKRLRRGQKPPTVLIHAAAGGVGQAAIQLAQRAGLEIFATVGSVEKRDFLHGTYGIAHDHIFSSRDLTFKDGVRRMMADRGVDMVINSLAGDALRATWELVAPFGAFAEIGLSDIESRSRISMGTLARGVRLEALELNYMRKTDPGRLDDLFSRAMESVLGEKLPRATPITRFPMSRIQDAMRFMQSGKHIGKITIEAVDGDVVDVADAGLSETSFDENATYVVSGGFGGLGIEIIRWMVARGARNLAVLSRRGAADDAAKALVDEVQAAGAKIITPCCDITNLQSLQQVLGKALEGLPAVKGCIQASTVLRDNVFTSMTPEEWHGALGVKATGSQNLWTALTADSYRLDFFTMLSSLTGITGNVGQSNYSAGNAWQDAFARQLSSEGHNAVSLNVPVMSDAGMVAVRPALREYLLSTGWSYMSTAELIRLLDYHCRPVESRTARESQVVPMLWLPKYSADEGAEQPGWQHEPMFNHLDLQDGYSKASALGKQDRGRRTTADLIAAADTVEDAEKIVLDALLEQLSNILQREVTDLDPARPMSVFGVDSLVAVELRVWINKQVGADVSVFDMTSGQRISQLAAKAAATSKFLTFKVE</sequence>
<feature type="region of interest" description="N-terminal hotdog fold" evidence="8">
    <location>
        <begin position="823"/>
        <end position="964"/>
    </location>
</feature>
<dbReference type="GO" id="GO:0044550">
    <property type="term" value="P:secondary metabolite biosynthetic process"/>
    <property type="evidence" value="ECO:0007669"/>
    <property type="project" value="UniProtKB-ARBA"/>
</dbReference>
<comment type="caution">
    <text evidence="8">Lacks conserved residue(s) required for the propagation of feature annotation.</text>
</comment>
<dbReference type="Gene3D" id="1.10.1200.10">
    <property type="entry name" value="ACP-like"/>
    <property type="match status" value="1"/>
</dbReference>
<dbReference type="InterPro" id="IPR032821">
    <property type="entry name" value="PKS_assoc"/>
</dbReference>
<dbReference type="PROSITE" id="PS50075">
    <property type="entry name" value="CARRIER"/>
    <property type="match status" value="1"/>
</dbReference>
<proteinExistence type="predicted"/>
<accession>A0AA97NQB4</accession>